<name>A0A9P5R802_9FUNG</name>
<dbReference type="EMBL" id="JAAAUQ010002240">
    <property type="protein sequence ID" value="KAF9125856.1"/>
    <property type="molecule type" value="Genomic_DNA"/>
</dbReference>
<accession>A0A9P5R802</accession>
<reference evidence="1" key="1">
    <citation type="journal article" date="2020" name="Fungal Divers.">
        <title>Resolving the Mortierellaceae phylogeny through synthesis of multi-gene phylogenetics and phylogenomics.</title>
        <authorList>
            <person name="Vandepol N."/>
            <person name="Liber J."/>
            <person name="Desiro A."/>
            <person name="Na H."/>
            <person name="Kennedy M."/>
            <person name="Barry K."/>
            <person name="Grigoriev I.V."/>
            <person name="Miller A.N."/>
            <person name="O'Donnell K."/>
            <person name="Stajich J.E."/>
            <person name="Bonito G."/>
        </authorList>
    </citation>
    <scope>NUCLEOTIDE SEQUENCE</scope>
    <source>
        <strain evidence="1">NRRL 6426</strain>
    </source>
</reference>
<comment type="caution">
    <text evidence="1">The sequence shown here is derived from an EMBL/GenBank/DDBJ whole genome shotgun (WGS) entry which is preliminary data.</text>
</comment>
<sequence>QRINVILAQNYEPHESPLPRLFVVLPTSYKTWGSKNLQMGRFWLHFLCECGVNCWSVPAQSASETQSGIVPTASLASISAKNSIHLAKHEGYELTQPIKFFDLYDLYVLGMLKILRHCLAVATVTASAAALVDNSVKNIMDGGRTMTESTMQAVHDTIEFLKRRLDDNAGHNESAGAALHCQEGDGDDSSDMIESSAALEGAELRRLDLFLRKKNEGKILGNLYRITTEMGHVKWVSLNHYRHIYRENPMTSFLQSVEINGGSIDPQLGKITIALNSSAVAKDFFYRLPKQAPAVISLRVTLNWSFGAADLVRMVDKVSQSNIHDIELDLQEYEYSTSVFSRLLRGKGKYHTLLDLLSSPKIKKLAFTALGLLGLRTSRLPISYSPSLLQSFHFTGTILDHDDCRLAEIILQCPSLVDLRLGAIALGSSAVPKVDRAIRSLSKLQILPRNHLYARHLSPDIEKNSNPYGPGALRDLVDHGLPCPSGPSGLLEEALLRSSATLEVVVLEAQEVTNQTLDLIHIPRSFSLSTPIEQVQFNRLTHLHLFIMTTESLRLLAALLPRLSLVSFGVDTATCNLLDYVYLGTLKSVSFGGGKDWIIEAFYRKIVSLSRSYQIESLRIAWIKDTQGLWDIVRVIPLKRLFLVDLGTHAIIRILSRLNFPQLKVLTIDDEQYNWVTESVLAG</sequence>
<dbReference type="Proteomes" id="UP000748756">
    <property type="component" value="Unassembled WGS sequence"/>
</dbReference>
<keyword evidence="2" id="KW-1185">Reference proteome</keyword>
<organism evidence="1 2">
    <name type="scientific">Linnemannia schmuckeri</name>
    <dbReference type="NCBI Taxonomy" id="64567"/>
    <lineage>
        <taxon>Eukaryota</taxon>
        <taxon>Fungi</taxon>
        <taxon>Fungi incertae sedis</taxon>
        <taxon>Mucoromycota</taxon>
        <taxon>Mortierellomycotina</taxon>
        <taxon>Mortierellomycetes</taxon>
        <taxon>Mortierellales</taxon>
        <taxon>Mortierellaceae</taxon>
        <taxon>Linnemannia</taxon>
    </lineage>
</organism>
<feature type="non-terminal residue" evidence="1">
    <location>
        <position position="1"/>
    </location>
</feature>
<evidence type="ECO:0000313" key="1">
    <source>
        <dbReference type="EMBL" id="KAF9125856.1"/>
    </source>
</evidence>
<proteinExistence type="predicted"/>
<evidence type="ECO:0000313" key="2">
    <source>
        <dbReference type="Proteomes" id="UP000748756"/>
    </source>
</evidence>
<gene>
    <name evidence="1" type="ORF">BG015_004822</name>
</gene>
<dbReference type="AlphaFoldDB" id="A0A9P5R802"/>
<protein>
    <submittedName>
        <fullName evidence="1">Uncharacterized protein</fullName>
    </submittedName>
</protein>
<dbReference type="OrthoDB" id="2432435at2759"/>